<dbReference type="CDD" id="cd05931">
    <property type="entry name" value="FAAL"/>
    <property type="match status" value="1"/>
</dbReference>
<dbReference type="InterPro" id="IPR000873">
    <property type="entry name" value="AMP-dep_synth/lig_dom"/>
</dbReference>
<gene>
    <name evidence="4" type="ORF">JY651_47230</name>
</gene>
<comment type="similarity">
    <text evidence="1">Belongs to the ATP-dependent AMP-binding enzyme family.</text>
</comment>
<proteinExistence type="inferred from homology"/>
<sequence length="604" mass="64148">MSEQPGIASVKGGASGVASVKGPALPALKHPTVNAVLAATARGTPHGLTFVDTAEREVSVSWAEVYRRARCTAAGLARLGVHEGDRVALLLPTSPGFMDAYFGTLLAGAVPVPLYPPVRLGRLEEYHRATARMLQVTGAAAVLTDSRVRLLVGPSMERARPRLGCHTVDEVARGDEEHEVPVRPEGLGLIQFSSGSTVDPKPVALTHEALMSQVAALEVAMPLRPGTPPVGVSWLPLYHDMGLIGCVLSALYYPGNLVLIPPEAFLARPALWLRALSRHRGFISPAPNFAYGLCLKRVKDEELQGVDLSSWKHALNGAEPVSSDTLRRFSQRFERWGFSARALRPVYGLSEASLAVTFPPEGRGPRSLGVDAGVLAREARVEAGTRELVSVGEPVAGFEVQVRDGQGAVLPERRVGRVFARGPSLMSGYFGDAEATGRALSAGGWLDTGDLGFVADGELFLTGRAKDLVIIRGANHAPQAFEEPLQAVEGVRTGCAVALGFTPEGGEDEALLILAERAVPGVGDEVEERIRAVVVEATGVRPHTVKLLEPGTLPRTSSGKLRRAEALRRYLAGELTPPKKVGMVGMAVEMAKSAIAMARAEHDT</sequence>
<evidence type="ECO:0000313" key="4">
    <source>
        <dbReference type="EMBL" id="QSQ28563.1"/>
    </source>
</evidence>
<dbReference type="GO" id="GO:0016874">
    <property type="term" value="F:ligase activity"/>
    <property type="evidence" value="ECO:0007669"/>
    <property type="project" value="UniProtKB-KW"/>
</dbReference>
<evidence type="ECO:0000256" key="1">
    <source>
        <dbReference type="ARBA" id="ARBA00006432"/>
    </source>
</evidence>
<dbReference type="Gene3D" id="3.30.300.30">
    <property type="match status" value="1"/>
</dbReference>
<evidence type="ECO:0000313" key="5">
    <source>
        <dbReference type="Proteomes" id="UP000662747"/>
    </source>
</evidence>
<dbReference type="Gene3D" id="3.40.50.12780">
    <property type="entry name" value="N-terminal domain of ligase-like"/>
    <property type="match status" value="1"/>
</dbReference>
<dbReference type="Proteomes" id="UP000662747">
    <property type="component" value="Chromosome"/>
</dbReference>
<reference evidence="4 5" key="1">
    <citation type="submission" date="2021-02" db="EMBL/GenBank/DDBJ databases">
        <title>De Novo genome assembly of isolated myxobacteria.</title>
        <authorList>
            <person name="Stevens D.C."/>
        </authorList>
    </citation>
    <scope>NUCLEOTIDE SEQUENCE [LARGE SCALE GENOMIC DNA]</scope>
    <source>
        <strain evidence="5">SCPEA02</strain>
    </source>
</reference>
<evidence type="ECO:0000259" key="3">
    <source>
        <dbReference type="Pfam" id="PF00501"/>
    </source>
</evidence>
<dbReference type="InterPro" id="IPR040097">
    <property type="entry name" value="FAAL/FAAC"/>
</dbReference>
<accession>A0ABX7PDN1</accession>
<protein>
    <submittedName>
        <fullName evidence="4">Fatty acyl-AMP ligase</fullName>
    </submittedName>
</protein>
<evidence type="ECO:0000256" key="2">
    <source>
        <dbReference type="ARBA" id="ARBA00022598"/>
    </source>
</evidence>
<dbReference type="PANTHER" id="PTHR22754">
    <property type="entry name" value="DISCO-INTERACTING PROTEIN 2 DIP2 -RELATED"/>
    <property type="match status" value="1"/>
</dbReference>
<dbReference type="PANTHER" id="PTHR22754:SF32">
    <property type="entry name" value="DISCO-INTERACTING PROTEIN 2"/>
    <property type="match status" value="1"/>
</dbReference>
<keyword evidence="2 4" id="KW-0436">Ligase</keyword>
<dbReference type="SUPFAM" id="SSF56801">
    <property type="entry name" value="Acetyl-CoA synthetase-like"/>
    <property type="match status" value="1"/>
</dbReference>
<keyword evidence="5" id="KW-1185">Reference proteome</keyword>
<feature type="domain" description="AMP-dependent synthetase/ligase" evidence="3">
    <location>
        <begin position="39"/>
        <end position="430"/>
    </location>
</feature>
<dbReference type="InterPro" id="IPR042099">
    <property type="entry name" value="ANL_N_sf"/>
</dbReference>
<dbReference type="InterPro" id="IPR045851">
    <property type="entry name" value="AMP-bd_C_sf"/>
</dbReference>
<name>A0ABX7PDN1_9BACT</name>
<dbReference type="Pfam" id="PF00501">
    <property type="entry name" value="AMP-binding"/>
    <property type="match status" value="1"/>
</dbReference>
<dbReference type="EMBL" id="CP071090">
    <property type="protein sequence ID" value="QSQ28563.1"/>
    <property type="molecule type" value="Genomic_DNA"/>
</dbReference>
<organism evidence="4 5">
    <name type="scientific">Pyxidicoccus parkwayensis</name>
    <dbReference type="NCBI Taxonomy" id="2813578"/>
    <lineage>
        <taxon>Bacteria</taxon>
        <taxon>Pseudomonadati</taxon>
        <taxon>Myxococcota</taxon>
        <taxon>Myxococcia</taxon>
        <taxon>Myxococcales</taxon>
        <taxon>Cystobacterineae</taxon>
        <taxon>Myxococcaceae</taxon>
        <taxon>Pyxidicoccus</taxon>
    </lineage>
</organism>